<reference evidence="2 3" key="2">
    <citation type="journal article" date="2019" name="G3 (Bethesda)">
        <title>Hybrid Assembly of the Genome of the Entomopathogenic Nematode Steinernema carpocapsae Identifies the X-Chromosome.</title>
        <authorList>
            <person name="Serra L."/>
            <person name="Macchietto M."/>
            <person name="Macias-Munoz A."/>
            <person name="McGill C.J."/>
            <person name="Rodriguez I.M."/>
            <person name="Rodriguez B."/>
            <person name="Murad R."/>
            <person name="Mortazavi A."/>
        </authorList>
    </citation>
    <scope>NUCLEOTIDE SEQUENCE [LARGE SCALE GENOMIC DNA]</scope>
    <source>
        <strain evidence="2 3">ALL</strain>
    </source>
</reference>
<organism evidence="2 3">
    <name type="scientific">Steinernema carpocapsae</name>
    <name type="common">Entomopathogenic nematode</name>
    <dbReference type="NCBI Taxonomy" id="34508"/>
    <lineage>
        <taxon>Eukaryota</taxon>
        <taxon>Metazoa</taxon>
        <taxon>Ecdysozoa</taxon>
        <taxon>Nematoda</taxon>
        <taxon>Chromadorea</taxon>
        <taxon>Rhabditida</taxon>
        <taxon>Tylenchina</taxon>
        <taxon>Panagrolaimomorpha</taxon>
        <taxon>Strongyloidoidea</taxon>
        <taxon>Steinernematidae</taxon>
        <taxon>Steinernema</taxon>
    </lineage>
</organism>
<dbReference type="EMBL" id="AZBU02000006">
    <property type="protein sequence ID" value="TKR72373.1"/>
    <property type="molecule type" value="Genomic_DNA"/>
</dbReference>
<accession>A0A4U5MSK0</accession>
<evidence type="ECO:0000313" key="2">
    <source>
        <dbReference type="EMBL" id="TKR72373.1"/>
    </source>
</evidence>
<evidence type="ECO:0000313" key="3">
    <source>
        <dbReference type="Proteomes" id="UP000298663"/>
    </source>
</evidence>
<evidence type="ECO:0000256" key="1">
    <source>
        <dbReference type="SAM" id="MobiDB-lite"/>
    </source>
</evidence>
<feature type="region of interest" description="Disordered" evidence="1">
    <location>
        <begin position="301"/>
        <end position="329"/>
    </location>
</feature>
<proteinExistence type="predicted"/>
<sequence>MDYYNSLPSIPSMTLSVMIPRMENSTKQELVKAAIVNNDFTSVASYCPKLAVFQGNHRITALHQMKADHLIKCRVFDTLSIYEISALEICEDHERAFHLPVGLIDRMIVLTQLLPISMKASQKEEAISKFEKKEQFKKAMTCGIRHFSLDRMKKQLQPLFHMMQEEIYSACRNFHDFLGNEILPTKFPLHRYDMFLKISVAFGDNHIQRMGAQVRNKDQVTHMDSLLTLWNQRIRERPDTCNMFGFESVIKHDNAATRIVAWLEKNAPLKDTGFPDFPVVPPFGSVAAEVTDISVQCGLTRSLHPNSSPRKRRLSKNSSSTTSSTSTVFQLPRDVTEEEWMELFRCTEIHVNFKDCIKAKKRSLFAR</sequence>
<dbReference type="Proteomes" id="UP000298663">
    <property type="component" value="Unassembled WGS sequence"/>
</dbReference>
<name>A0A4U5MSK0_STECR</name>
<feature type="compositionally biased region" description="Low complexity" evidence="1">
    <location>
        <begin position="316"/>
        <end position="327"/>
    </location>
</feature>
<keyword evidence="3" id="KW-1185">Reference proteome</keyword>
<reference evidence="2 3" key="1">
    <citation type="journal article" date="2015" name="Genome Biol.">
        <title>Comparative genomics of Steinernema reveals deeply conserved gene regulatory networks.</title>
        <authorList>
            <person name="Dillman A.R."/>
            <person name="Macchietto M."/>
            <person name="Porter C.F."/>
            <person name="Rogers A."/>
            <person name="Williams B."/>
            <person name="Antoshechkin I."/>
            <person name="Lee M.M."/>
            <person name="Goodwin Z."/>
            <person name="Lu X."/>
            <person name="Lewis E.E."/>
            <person name="Goodrich-Blair H."/>
            <person name="Stock S.P."/>
            <person name="Adams B.J."/>
            <person name="Sternberg P.W."/>
            <person name="Mortazavi A."/>
        </authorList>
    </citation>
    <scope>NUCLEOTIDE SEQUENCE [LARGE SCALE GENOMIC DNA]</scope>
    <source>
        <strain evidence="2 3">ALL</strain>
    </source>
</reference>
<comment type="caution">
    <text evidence="2">The sequence shown here is derived from an EMBL/GenBank/DDBJ whole genome shotgun (WGS) entry which is preliminary data.</text>
</comment>
<protein>
    <submittedName>
        <fullName evidence="2">Uncharacterized protein</fullName>
    </submittedName>
</protein>
<gene>
    <name evidence="2" type="ORF">L596_019831</name>
</gene>
<dbReference type="AlphaFoldDB" id="A0A4U5MSK0"/>